<evidence type="ECO:0000256" key="8">
    <source>
        <dbReference type="ARBA" id="ARBA00023136"/>
    </source>
</evidence>
<evidence type="ECO:0000256" key="5">
    <source>
        <dbReference type="ARBA" id="ARBA00022737"/>
    </source>
</evidence>
<evidence type="ECO:0000313" key="9">
    <source>
        <dbReference type="EMBL" id="SVC34453.1"/>
    </source>
</evidence>
<dbReference type="InterPro" id="IPR023395">
    <property type="entry name" value="MCP_dom_sf"/>
</dbReference>
<dbReference type="SUPFAM" id="SSF103506">
    <property type="entry name" value="Mitochondrial carrier"/>
    <property type="match status" value="1"/>
</dbReference>
<dbReference type="GO" id="GO:0031966">
    <property type="term" value="C:mitochondrial membrane"/>
    <property type="evidence" value="ECO:0007669"/>
    <property type="project" value="UniProtKB-SubCell"/>
</dbReference>
<evidence type="ECO:0000256" key="4">
    <source>
        <dbReference type="ARBA" id="ARBA00022692"/>
    </source>
</evidence>
<name>A0A382LEC1_9ZZZZ</name>
<accession>A0A382LEC1</accession>
<dbReference type="InterPro" id="IPR018108">
    <property type="entry name" value="MCP_transmembrane"/>
</dbReference>
<evidence type="ECO:0000256" key="3">
    <source>
        <dbReference type="ARBA" id="ARBA00022448"/>
    </source>
</evidence>
<dbReference type="PANTHER" id="PTHR45788">
    <property type="entry name" value="SUCCINATE/FUMARATE MITOCHONDRIAL TRANSPORTER-RELATED"/>
    <property type="match status" value="1"/>
</dbReference>
<reference evidence="9" key="1">
    <citation type="submission" date="2018-05" db="EMBL/GenBank/DDBJ databases">
        <authorList>
            <person name="Lanie J.A."/>
            <person name="Ng W.-L."/>
            <person name="Kazmierczak K.M."/>
            <person name="Andrzejewski T.M."/>
            <person name="Davidsen T.M."/>
            <person name="Wayne K.J."/>
            <person name="Tettelin H."/>
            <person name="Glass J.I."/>
            <person name="Rusch D."/>
            <person name="Podicherti R."/>
            <person name="Tsui H.-C.T."/>
            <person name="Winkler M.E."/>
        </authorList>
    </citation>
    <scope>NUCLEOTIDE SEQUENCE</scope>
</reference>
<keyword evidence="4" id="KW-0812">Transmembrane</keyword>
<dbReference type="AlphaFoldDB" id="A0A382LEC1"/>
<comment type="subcellular location">
    <subcellularLocation>
        <location evidence="1">Mitochondrion membrane</location>
        <topology evidence="1">Multi-pass membrane protein</topology>
    </subcellularLocation>
</comment>
<keyword evidence="5" id="KW-0677">Repeat</keyword>
<dbReference type="PANTHER" id="PTHR45788:SF2">
    <property type="entry name" value="SUCCINATE_FUMARATE MITOCHONDRIAL TRANSPORTER"/>
    <property type="match status" value="1"/>
</dbReference>
<comment type="similarity">
    <text evidence="2">Belongs to the mitochondrial carrier (TC 2.A.29) family.</text>
</comment>
<dbReference type="Gene3D" id="1.50.40.10">
    <property type="entry name" value="Mitochondrial carrier domain"/>
    <property type="match status" value="1"/>
</dbReference>
<protein>
    <submittedName>
        <fullName evidence="9">Uncharacterized protein</fullName>
    </submittedName>
</protein>
<keyword evidence="3" id="KW-0813">Transport</keyword>
<dbReference type="GO" id="GO:0005469">
    <property type="term" value="F:succinate:fumarate antiporter activity"/>
    <property type="evidence" value="ECO:0007669"/>
    <property type="project" value="TreeGrafter"/>
</dbReference>
<keyword evidence="8" id="KW-0472">Membrane</keyword>
<keyword evidence="7" id="KW-0496">Mitochondrion</keyword>
<sequence length="268" mass="30218">MEKEKKRRMVFGPMGGICEALVMQPFDTIKVRRQSNQYIGLSKTIRQYGISNLYKGLTPFMGQMSVKYALRFGTFELLRGKSDVFYKNFAAGMTAGCVESLFITPFELIKTNLQTRDSIADPISAIKRVKYEKGIKGMYRGFASTCLRQSINQGSNFTIYLKLREKIIKPGEKPNIPMVMGAALISGSVGPLINNPFDVVKTRYMNPGFDNQYSGIYDCCKKIIRTEGIGSLYKGLGLRLFRVSCGQAITFSVIEQLSHYADQYKFLI</sequence>
<dbReference type="EMBL" id="UINC01086205">
    <property type="protein sequence ID" value="SVC34453.1"/>
    <property type="molecule type" value="Genomic_DNA"/>
</dbReference>
<dbReference type="InterPro" id="IPR049563">
    <property type="entry name" value="TXTP-like"/>
</dbReference>
<evidence type="ECO:0000256" key="6">
    <source>
        <dbReference type="ARBA" id="ARBA00022989"/>
    </source>
</evidence>
<evidence type="ECO:0000256" key="2">
    <source>
        <dbReference type="ARBA" id="ARBA00006375"/>
    </source>
</evidence>
<dbReference type="Pfam" id="PF00153">
    <property type="entry name" value="Mito_carr"/>
    <property type="match status" value="3"/>
</dbReference>
<dbReference type="PROSITE" id="PS50920">
    <property type="entry name" value="SOLCAR"/>
    <property type="match status" value="3"/>
</dbReference>
<evidence type="ECO:0000256" key="7">
    <source>
        <dbReference type="ARBA" id="ARBA00023128"/>
    </source>
</evidence>
<keyword evidence="6" id="KW-1133">Transmembrane helix</keyword>
<proteinExistence type="inferred from homology"/>
<organism evidence="9">
    <name type="scientific">marine metagenome</name>
    <dbReference type="NCBI Taxonomy" id="408172"/>
    <lineage>
        <taxon>unclassified sequences</taxon>
        <taxon>metagenomes</taxon>
        <taxon>ecological metagenomes</taxon>
    </lineage>
</organism>
<gene>
    <name evidence="9" type="ORF">METZ01_LOCUS287307</name>
</gene>
<evidence type="ECO:0000256" key="1">
    <source>
        <dbReference type="ARBA" id="ARBA00004225"/>
    </source>
</evidence>